<keyword evidence="3" id="KW-0285">Flavoprotein</keyword>
<dbReference type="SUPFAM" id="SSF56645">
    <property type="entry name" value="Acyl-CoA dehydrogenase NM domain-like"/>
    <property type="match status" value="1"/>
</dbReference>
<dbReference type="GO" id="GO:0050660">
    <property type="term" value="F:flavin adenine dinucleotide binding"/>
    <property type="evidence" value="ECO:0007669"/>
    <property type="project" value="InterPro"/>
</dbReference>
<dbReference type="InterPro" id="IPR046373">
    <property type="entry name" value="Acyl-CoA_Oxase/DH_mid-dom_sf"/>
</dbReference>
<keyword evidence="5" id="KW-0560">Oxidoreductase</keyword>
<dbReference type="AlphaFoldDB" id="A0A0S4QRH9"/>
<dbReference type="Proteomes" id="UP000198802">
    <property type="component" value="Unassembled WGS sequence"/>
</dbReference>
<accession>A0A0S4QRH9</accession>
<sequence>MDDVLTDEQRMLVDASARFIERTCPLEKVRAQAYTDPAFARAYRRQAAELGWFAPLVPADLGGGSMSDNAVFDAALVAYHRGRLLQPGPFVGTNVVAYALAVAGTGEHTAKVLPALLSGEASAAWAPAVPSASASVPVPTGAGRVPGARPWPNRVGGPGNPVSATRSGDGWRLSGRATFVENPGPDGWYLVSAAAEDATATTDGGGGPALVQFLLPADTPGLRVQPLESLDLTRRFVGLEFDGVTVGSAGRLHAADLGDDELIARQLALACVLTAAESVGAMDYELALTVQYAKDRIAFGRPIGSFQALKHVLADASLVLEMSKAITAAAAQRLGEAVGLAGTDVPGRSTDANPAEAGSDLRDYGLEAASMAKAYVGEHGVSLAQNCFQIFGGIGFTWEHDQHLFLRRLTTDAAFFGDPAWHREHLCQLSGI</sequence>
<dbReference type="Pfam" id="PF02771">
    <property type="entry name" value="Acyl-CoA_dh_N"/>
    <property type="match status" value="1"/>
</dbReference>
<evidence type="ECO:0000256" key="2">
    <source>
        <dbReference type="ARBA" id="ARBA00009347"/>
    </source>
</evidence>
<dbReference type="InterPro" id="IPR036250">
    <property type="entry name" value="AcylCo_DH-like_C"/>
</dbReference>
<dbReference type="SUPFAM" id="SSF47203">
    <property type="entry name" value="Acyl-CoA dehydrogenase C-terminal domain-like"/>
    <property type="match status" value="1"/>
</dbReference>
<comment type="similarity">
    <text evidence="2">Belongs to the acyl-CoA dehydrogenase family.</text>
</comment>
<evidence type="ECO:0000259" key="7">
    <source>
        <dbReference type="Pfam" id="PF00441"/>
    </source>
</evidence>
<evidence type="ECO:0000256" key="3">
    <source>
        <dbReference type="ARBA" id="ARBA00022630"/>
    </source>
</evidence>
<dbReference type="Gene3D" id="2.40.110.10">
    <property type="entry name" value="Butyryl-CoA Dehydrogenase, subunit A, domain 2"/>
    <property type="match status" value="1"/>
</dbReference>
<dbReference type="Gene3D" id="1.20.140.10">
    <property type="entry name" value="Butyryl-CoA Dehydrogenase, subunit A, domain 3"/>
    <property type="match status" value="1"/>
</dbReference>
<dbReference type="InterPro" id="IPR037069">
    <property type="entry name" value="AcylCoA_DH/ox_N_sf"/>
</dbReference>
<reference evidence="10" key="1">
    <citation type="submission" date="2015-11" db="EMBL/GenBank/DDBJ databases">
        <authorList>
            <person name="Varghese N."/>
        </authorList>
    </citation>
    <scope>NUCLEOTIDE SEQUENCE [LARGE SCALE GENOMIC DNA]</scope>
    <source>
        <strain evidence="10">DSM 45899</strain>
    </source>
</reference>
<dbReference type="RefSeq" id="WP_091278992.1">
    <property type="nucleotide sequence ID" value="NZ_FAOZ01000012.1"/>
</dbReference>
<evidence type="ECO:0000259" key="8">
    <source>
        <dbReference type="Pfam" id="PF02771"/>
    </source>
</evidence>
<dbReference type="InterPro" id="IPR009075">
    <property type="entry name" value="AcylCo_DH/oxidase_C"/>
</dbReference>
<feature type="domain" description="Acyl-CoA dehydrogenase/oxidase N-terminal" evidence="8">
    <location>
        <begin position="6"/>
        <end position="120"/>
    </location>
</feature>
<feature type="region of interest" description="Disordered" evidence="6">
    <location>
        <begin position="143"/>
        <end position="168"/>
    </location>
</feature>
<evidence type="ECO:0000313" key="10">
    <source>
        <dbReference type="Proteomes" id="UP000198802"/>
    </source>
</evidence>
<dbReference type="PANTHER" id="PTHR43884">
    <property type="entry name" value="ACYL-COA DEHYDROGENASE"/>
    <property type="match status" value="1"/>
</dbReference>
<feature type="domain" description="Acyl-CoA dehydrogenase/oxidase C-terminal" evidence="7">
    <location>
        <begin position="264"/>
        <end position="334"/>
    </location>
</feature>
<keyword evidence="10" id="KW-1185">Reference proteome</keyword>
<evidence type="ECO:0000256" key="4">
    <source>
        <dbReference type="ARBA" id="ARBA00022827"/>
    </source>
</evidence>
<dbReference type="PANTHER" id="PTHR43884:SF20">
    <property type="entry name" value="ACYL-COA DEHYDROGENASE FADE28"/>
    <property type="match status" value="1"/>
</dbReference>
<gene>
    <name evidence="9" type="ORF">Ga0074812_112156</name>
</gene>
<name>A0A0S4QRH9_9ACTN</name>
<evidence type="ECO:0000256" key="1">
    <source>
        <dbReference type="ARBA" id="ARBA00001974"/>
    </source>
</evidence>
<dbReference type="Gene3D" id="1.10.540.10">
    <property type="entry name" value="Acyl-CoA dehydrogenase/oxidase, N-terminal domain"/>
    <property type="match status" value="1"/>
</dbReference>
<evidence type="ECO:0000313" key="9">
    <source>
        <dbReference type="EMBL" id="CUU57496.1"/>
    </source>
</evidence>
<protein>
    <submittedName>
        <fullName evidence="9">Acyl-CoA dehydrogenase</fullName>
    </submittedName>
</protein>
<dbReference type="Pfam" id="PF00441">
    <property type="entry name" value="Acyl-CoA_dh_1"/>
    <property type="match status" value="2"/>
</dbReference>
<dbReference type="InterPro" id="IPR009100">
    <property type="entry name" value="AcylCoA_DH/oxidase_NM_dom_sf"/>
</dbReference>
<evidence type="ECO:0000256" key="5">
    <source>
        <dbReference type="ARBA" id="ARBA00023002"/>
    </source>
</evidence>
<comment type="cofactor">
    <cofactor evidence="1">
        <name>FAD</name>
        <dbReference type="ChEBI" id="CHEBI:57692"/>
    </cofactor>
</comment>
<keyword evidence="4" id="KW-0274">FAD</keyword>
<dbReference type="EMBL" id="FAOZ01000012">
    <property type="protein sequence ID" value="CUU57496.1"/>
    <property type="molecule type" value="Genomic_DNA"/>
</dbReference>
<dbReference type="GO" id="GO:0003995">
    <property type="term" value="F:acyl-CoA dehydrogenase activity"/>
    <property type="evidence" value="ECO:0007669"/>
    <property type="project" value="TreeGrafter"/>
</dbReference>
<proteinExistence type="inferred from homology"/>
<organism evidence="9 10">
    <name type="scientific">Parafrankia irregularis</name>
    <dbReference type="NCBI Taxonomy" id="795642"/>
    <lineage>
        <taxon>Bacteria</taxon>
        <taxon>Bacillati</taxon>
        <taxon>Actinomycetota</taxon>
        <taxon>Actinomycetes</taxon>
        <taxon>Frankiales</taxon>
        <taxon>Frankiaceae</taxon>
        <taxon>Parafrankia</taxon>
    </lineage>
</organism>
<feature type="domain" description="Acyl-CoA dehydrogenase/oxidase C-terminal" evidence="7">
    <location>
        <begin position="367"/>
        <end position="424"/>
    </location>
</feature>
<evidence type="ECO:0000256" key="6">
    <source>
        <dbReference type="SAM" id="MobiDB-lite"/>
    </source>
</evidence>
<dbReference type="CDD" id="cd00567">
    <property type="entry name" value="ACAD"/>
    <property type="match status" value="1"/>
</dbReference>
<dbReference type="InterPro" id="IPR013786">
    <property type="entry name" value="AcylCoA_DH/ox_N"/>
</dbReference>